<dbReference type="GO" id="GO:0006508">
    <property type="term" value="P:proteolysis"/>
    <property type="evidence" value="ECO:0007669"/>
    <property type="project" value="UniProtKB-KW"/>
</dbReference>
<evidence type="ECO:0000256" key="8">
    <source>
        <dbReference type="ARBA" id="ARBA00022989"/>
    </source>
</evidence>
<dbReference type="NCBIfam" id="TIGR03921">
    <property type="entry name" value="T7SS_mycosin"/>
    <property type="match status" value="1"/>
</dbReference>
<protein>
    <submittedName>
        <fullName evidence="15">Type VII secretion-associated serine protease mycosin</fullName>
    </submittedName>
</protein>
<feature type="chain" id="PRO_5046565868" evidence="13">
    <location>
        <begin position="30"/>
        <end position="411"/>
    </location>
</feature>
<keyword evidence="9 12" id="KW-0472">Membrane</keyword>
<keyword evidence="8 12" id="KW-1133">Transmembrane helix</keyword>
<dbReference type="InterPro" id="IPR036852">
    <property type="entry name" value="Peptidase_S8/S53_dom_sf"/>
</dbReference>
<keyword evidence="7 10" id="KW-0720">Serine protease</keyword>
<feature type="region of interest" description="Disordered" evidence="11">
    <location>
        <begin position="319"/>
        <end position="369"/>
    </location>
</feature>
<feature type="compositionally biased region" description="Polar residues" evidence="11">
    <location>
        <begin position="360"/>
        <end position="369"/>
    </location>
</feature>
<evidence type="ECO:0000256" key="9">
    <source>
        <dbReference type="ARBA" id="ARBA00023136"/>
    </source>
</evidence>
<feature type="domain" description="Peptidase S8/S53" evidence="14">
    <location>
        <begin position="54"/>
        <end position="309"/>
    </location>
</feature>
<dbReference type="SUPFAM" id="SSF52743">
    <property type="entry name" value="Subtilisin-like"/>
    <property type="match status" value="1"/>
</dbReference>
<feature type="active site" description="Charge relay system" evidence="10">
    <location>
        <position position="97"/>
    </location>
</feature>
<dbReference type="GO" id="GO:0008233">
    <property type="term" value="F:peptidase activity"/>
    <property type="evidence" value="ECO:0007669"/>
    <property type="project" value="UniProtKB-KW"/>
</dbReference>
<dbReference type="InterPro" id="IPR023834">
    <property type="entry name" value="T7SS_pept_S8A_mycosin"/>
</dbReference>
<proteinExistence type="inferred from homology"/>
<dbReference type="RefSeq" id="WP_270146697.1">
    <property type="nucleotide sequence ID" value="NZ_CP115450.1"/>
</dbReference>
<dbReference type="EMBL" id="CP115450">
    <property type="protein sequence ID" value="WBP88645.1"/>
    <property type="molecule type" value="Genomic_DNA"/>
</dbReference>
<dbReference type="PROSITE" id="PS51892">
    <property type="entry name" value="SUBTILASE"/>
    <property type="match status" value="1"/>
</dbReference>
<keyword evidence="5 12" id="KW-0812">Transmembrane</keyword>
<evidence type="ECO:0000256" key="12">
    <source>
        <dbReference type="SAM" id="Phobius"/>
    </source>
</evidence>
<dbReference type="InterPro" id="IPR023827">
    <property type="entry name" value="Peptidase_S8_Asp-AS"/>
</dbReference>
<dbReference type="PROSITE" id="PS00136">
    <property type="entry name" value="SUBTILASE_ASP"/>
    <property type="match status" value="1"/>
</dbReference>
<evidence type="ECO:0000256" key="1">
    <source>
        <dbReference type="ARBA" id="ARBA00004162"/>
    </source>
</evidence>
<evidence type="ECO:0000256" key="4">
    <source>
        <dbReference type="ARBA" id="ARBA00022670"/>
    </source>
</evidence>
<keyword evidence="3" id="KW-1003">Cell membrane</keyword>
<reference evidence="16" key="1">
    <citation type="submission" date="2022-12" db="EMBL/GenBank/DDBJ databases">
        <authorList>
            <person name="Mo P."/>
        </authorList>
    </citation>
    <scope>NUCLEOTIDE SEQUENCE [LARGE SCALE GENOMIC DNA]</scope>
    <source>
        <strain evidence="16">HUAS 3-15</strain>
    </source>
</reference>
<feature type="active site" description="Charge relay system" evidence="10">
    <location>
        <position position="259"/>
    </location>
</feature>
<dbReference type="Proteomes" id="UP001212821">
    <property type="component" value="Chromosome"/>
</dbReference>
<evidence type="ECO:0000256" key="2">
    <source>
        <dbReference type="ARBA" id="ARBA00011073"/>
    </source>
</evidence>
<evidence type="ECO:0000256" key="3">
    <source>
        <dbReference type="ARBA" id="ARBA00022475"/>
    </source>
</evidence>
<gene>
    <name evidence="15" type="primary">mycP</name>
    <name evidence="15" type="ORF">O1G21_24270</name>
</gene>
<dbReference type="Pfam" id="PF00082">
    <property type="entry name" value="Peptidase_S8"/>
    <property type="match status" value="1"/>
</dbReference>
<evidence type="ECO:0000313" key="16">
    <source>
        <dbReference type="Proteomes" id="UP001212821"/>
    </source>
</evidence>
<keyword evidence="16" id="KW-1185">Reference proteome</keyword>
<dbReference type="InterPro" id="IPR015500">
    <property type="entry name" value="Peptidase_S8_subtilisin-rel"/>
</dbReference>
<keyword evidence="4 10" id="KW-0645">Protease</keyword>
<dbReference type="InterPro" id="IPR050131">
    <property type="entry name" value="Peptidase_S8_subtilisin-like"/>
</dbReference>
<evidence type="ECO:0000256" key="5">
    <source>
        <dbReference type="ARBA" id="ARBA00022692"/>
    </source>
</evidence>
<dbReference type="PANTHER" id="PTHR43806">
    <property type="entry name" value="PEPTIDASE S8"/>
    <property type="match status" value="1"/>
</dbReference>
<feature type="transmembrane region" description="Helical" evidence="12">
    <location>
        <begin position="372"/>
        <end position="394"/>
    </location>
</feature>
<evidence type="ECO:0000256" key="10">
    <source>
        <dbReference type="PROSITE-ProRule" id="PRU01240"/>
    </source>
</evidence>
<evidence type="ECO:0000259" key="14">
    <source>
        <dbReference type="Pfam" id="PF00082"/>
    </source>
</evidence>
<evidence type="ECO:0000256" key="13">
    <source>
        <dbReference type="SAM" id="SignalP"/>
    </source>
</evidence>
<evidence type="ECO:0000256" key="6">
    <source>
        <dbReference type="ARBA" id="ARBA00022801"/>
    </source>
</evidence>
<comment type="subcellular location">
    <subcellularLocation>
        <location evidence="1">Cell membrane</location>
        <topology evidence="1">Single-pass membrane protein</topology>
    </subcellularLocation>
</comment>
<feature type="signal peptide" evidence="13">
    <location>
        <begin position="1"/>
        <end position="29"/>
    </location>
</feature>
<evidence type="ECO:0000313" key="15">
    <source>
        <dbReference type="EMBL" id="WBP88645.1"/>
    </source>
</evidence>
<sequence>MTSRLLARGTAVLAAGAVVCVAAAPVASADQIRDQQWALKTFEAEAKVWPASQGDGVIVAVIDTGVNQDHQDLTGQVLPGADFSGGTTDGRVDADGHGTAMASLIAGHGHGAKAGVAGLAPKAKILPVKVGTQGDDSTPQPAAFADAIRFAVDHGAKVVNISLGGKDFRFDSKLRKAVNYAVSKDVVLVAAAGNTGANMDVEYPAAFPGVVAVGAIDSKGAVWEKSTSGPETTLVAPGVDIYHATAKTSTGYGEGDGTSEATAYVSATAALIRSKYPNLSAGQVINRMIKSATVPANGTVVPNDHYGYGIVAPAKALEPNSAVDNGPKENPLVKRLESKGTPPTDDDSDSADQPSVAPEATSTSSGSDNTGLVIAAAAAGVVVLGAAAAAVLMARRRRKRAAAPPYGGPGQ</sequence>
<feature type="active site" description="Charge relay system" evidence="10">
    <location>
        <position position="63"/>
    </location>
</feature>
<comment type="similarity">
    <text evidence="2 10">Belongs to the peptidase S8 family.</text>
</comment>
<keyword evidence="6 10" id="KW-0378">Hydrolase</keyword>
<dbReference type="InterPro" id="IPR000209">
    <property type="entry name" value="Peptidase_S8/S53_dom"/>
</dbReference>
<keyword evidence="13" id="KW-0732">Signal</keyword>
<organism evidence="15 16">
    <name type="scientific">Kitasatospora cathayae</name>
    <dbReference type="NCBI Taxonomy" id="3004092"/>
    <lineage>
        <taxon>Bacteria</taxon>
        <taxon>Bacillati</taxon>
        <taxon>Actinomycetota</taxon>
        <taxon>Actinomycetes</taxon>
        <taxon>Kitasatosporales</taxon>
        <taxon>Streptomycetaceae</taxon>
        <taxon>Kitasatospora</taxon>
    </lineage>
</organism>
<evidence type="ECO:0000256" key="7">
    <source>
        <dbReference type="ARBA" id="ARBA00022825"/>
    </source>
</evidence>
<evidence type="ECO:0000256" key="11">
    <source>
        <dbReference type="SAM" id="MobiDB-lite"/>
    </source>
</evidence>
<dbReference type="PANTHER" id="PTHR43806:SF11">
    <property type="entry name" value="CEREVISIN-RELATED"/>
    <property type="match status" value="1"/>
</dbReference>
<accession>A0ABY7Q7I5</accession>
<name>A0ABY7Q7I5_9ACTN</name>
<dbReference type="Gene3D" id="3.40.50.200">
    <property type="entry name" value="Peptidase S8/S53 domain"/>
    <property type="match status" value="1"/>
</dbReference>
<dbReference type="PRINTS" id="PR00723">
    <property type="entry name" value="SUBTILISIN"/>
</dbReference>